<dbReference type="InterPro" id="IPR022642">
    <property type="entry name" value="CheR_C"/>
</dbReference>
<dbReference type="Gene3D" id="3.40.50.150">
    <property type="entry name" value="Vaccinia Virus protein VP39"/>
    <property type="match status" value="1"/>
</dbReference>
<dbReference type="Gene3D" id="1.10.155.10">
    <property type="entry name" value="Chemotaxis receptor methyltransferase CheR, N-terminal domain"/>
    <property type="match status" value="1"/>
</dbReference>
<dbReference type="KEGG" id="ial:IALB_2554"/>
<dbReference type="PATRIC" id="fig|945713.3.peg.2567"/>
<feature type="domain" description="CheR-type methyltransferase" evidence="6">
    <location>
        <begin position="26"/>
        <end position="302"/>
    </location>
</feature>
<gene>
    <name evidence="7" type="primary">cheR</name>
    <name evidence="7" type="ordered locus">IALB_2554</name>
</gene>
<evidence type="ECO:0000256" key="1">
    <source>
        <dbReference type="ARBA" id="ARBA00001541"/>
    </source>
</evidence>
<dbReference type="EC" id="2.1.1.80" evidence="2"/>
<dbReference type="InterPro" id="IPR000780">
    <property type="entry name" value="CheR_MeTrfase"/>
</dbReference>
<keyword evidence="4 7" id="KW-0808">Transferase</keyword>
<dbReference type="AlphaFoldDB" id="I0AMQ0"/>
<evidence type="ECO:0000256" key="5">
    <source>
        <dbReference type="ARBA" id="ARBA00022691"/>
    </source>
</evidence>
<organism evidence="7 8">
    <name type="scientific">Ignavibacterium album (strain DSM 19864 / JCM 16511 / NBRC 101810 / Mat9-16)</name>
    <dbReference type="NCBI Taxonomy" id="945713"/>
    <lineage>
        <taxon>Bacteria</taxon>
        <taxon>Pseudomonadati</taxon>
        <taxon>Ignavibacteriota</taxon>
        <taxon>Ignavibacteria</taxon>
        <taxon>Ignavibacteriales</taxon>
        <taxon>Ignavibacteriaceae</taxon>
        <taxon>Ignavibacterium</taxon>
    </lineage>
</organism>
<evidence type="ECO:0000256" key="3">
    <source>
        <dbReference type="ARBA" id="ARBA00022603"/>
    </source>
</evidence>
<evidence type="ECO:0000313" key="8">
    <source>
        <dbReference type="Proteomes" id="UP000007394"/>
    </source>
</evidence>
<dbReference type="PANTHER" id="PTHR24422:SF10">
    <property type="entry name" value="CHEMOTAXIS PROTEIN METHYLTRANSFERASE 2"/>
    <property type="match status" value="1"/>
</dbReference>
<dbReference type="CDD" id="cd02440">
    <property type="entry name" value="AdoMet_MTases"/>
    <property type="match status" value="1"/>
</dbReference>
<dbReference type="PROSITE" id="PS50123">
    <property type="entry name" value="CHER"/>
    <property type="match status" value="1"/>
</dbReference>
<dbReference type="EMBL" id="CP003418">
    <property type="protein sequence ID" value="AFH50257.1"/>
    <property type="molecule type" value="Genomic_DNA"/>
</dbReference>
<dbReference type="HOGENOM" id="CLU_025854_0_1_10"/>
<keyword evidence="3 7" id="KW-0489">Methyltransferase</keyword>
<dbReference type="Pfam" id="PF01739">
    <property type="entry name" value="CheR"/>
    <property type="match status" value="1"/>
</dbReference>
<reference evidence="7 8" key="1">
    <citation type="journal article" date="2012" name="Front. Microbiol.">
        <title>Complete genome of Ignavibacterium album, a metabolically versatile, flagellated, facultative anaerobe from the phylum Chlorobi.</title>
        <authorList>
            <person name="Liu Z."/>
            <person name="Frigaard N.-U."/>
            <person name="Vogl K."/>
            <person name="Iino T."/>
            <person name="Ohkuma M."/>
            <person name="Overmann J."/>
            <person name="Bryant D.A."/>
        </authorList>
    </citation>
    <scope>NUCLEOTIDE SEQUENCE [LARGE SCALE GENOMIC DNA]</scope>
    <source>
        <strain evidence="8">DSM 19864 / JCM 16511 / NBRC 101810 / Mat9-16</strain>
    </source>
</reference>
<dbReference type="InterPro" id="IPR036804">
    <property type="entry name" value="CheR_N_sf"/>
</dbReference>
<dbReference type="InterPro" id="IPR029063">
    <property type="entry name" value="SAM-dependent_MTases_sf"/>
</dbReference>
<sequence length="302" mass="35330">MKVETVNTNNKTTEFFSARTNDKLFIEMSNELFSQWRGFIYEKTGIYFQDNKKYLLESRLMKRLLHLKMNSYQDYLNFIRNTAQGNYELRYLYDAITINETFFFRNQAQLDALVLKVIPELISEKRNSNQNKIKIWSAAVSSGEEAYSIAMMINDFVAQKYPDFEFELLGTDISNTALEAAVKGVYGEYSIRNVPIQFLKRYFRKTDNYYEISPIIKGMVDFRYLNLYEDIGIIGLGNVDVIFCANVLIYFDQNSKIKVINNLYRTLNKNGYLFIGYSESLHGISKAFKLVSFPKTVGYKKE</sequence>
<dbReference type="Proteomes" id="UP000007394">
    <property type="component" value="Chromosome"/>
</dbReference>
<keyword evidence="5" id="KW-0949">S-adenosyl-L-methionine</keyword>
<evidence type="ECO:0000256" key="4">
    <source>
        <dbReference type="ARBA" id="ARBA00022679"/>
    </source>
</evidence>
<evidence type="ECO:0000313" key="7">
    <source>
        <dbReference type="EMBL" id="AFH50257.1"/>
    </source>
</evidence>
<dbReference type="GO" id="GO:0008983">
    <property type="term" value="F:protein-glutamate O-methyltransferase activity"/>
    <property type="evidence" value="ECO:0007669"/>
    <property type="project" value="UniProtKB-EC"/>
</dbReference>
<protein>
    <recommendedName>
        <fullName evidence="2">protein-glutamate O-methyltransferase</fullName>
        <ecNumber evidence="2">2.1.1.80</ecNumber>
    </recommendedName>
</protein>
<dbReference type="PIRSF" id="PIRSF000410">
    <property type="entry name" value="CheR"/>
    <property type="match status" value="1"/>
</dbReference>
<dbReference type="PANTHER" id="PTHR24422">
    <property type="entry name" value="CHEMOTAXIS PROTEIN METHYLTRANSFERASE"/>
    <property type="match status" value="1"/>
</dbReference>
<dbReference type="InterPro" id="IPR022641">
    <property type="entry name" value="CheR_N"/>
</dbReference>
<dbReference type="Pfam" id="PF03705">
    <property type="entry name" value="CheR_N"/>
    <property type="match status" value="1"/>
</dbReference>
<evidence type="ECO:0000259" key="6">
    <source>
        <dbReference type="PROSITE" id="PS50123"/>
    </source>
</evidence>
<dbReference type="GO" id="GO:0032259">
    <property type="term" value="P:methylation"/>
    <property type="evidence" value="ECO:0007669"/>
    <property type="project" value="UniProtKB-KW"/>
</dbReference>
<comment type="catalytic activity">
    <reaction evidence="1">
        <text>L-glutamyl-[protein] + S-adenosyl-L-methionine = [protein]-L-glutamate 5-O-methyl ester + S-adenosyl-L-homocysteine</text>
        <dbReference type="Rhea" id="RHEA:24452"/>
        <dbReference type="Rhea" id="RHEA-COMP:10208"/>
        <dbReference type="Rhea" id="RHEA-COMP:10311"/>
        <dbReference type="ChEBI" id="CHEBI:29973"/>
        <dbReference type="ChEBI" id="CHEBI:57856"/>
        <dbReference type="ChEBI" id="CHEBI:59789"/>
        <dbReference type="ChEBI" id="CHEBI:82795"/>
        <dbReference type="EC" id="2.1.1.80"/>
    </reaction>
</comment>
<dbReference type="eggNOG" id="COG1352">
    <property type="taxonomic scope" value="Bacteria"/>
</dbReference>
<evidence type="ECO:0000256" key="2">
    <source>
        <dbReference type="ARBA" id="ARBA00012534"/>
    </source>
</evidence>
<dbReference type="RefSeq" id="WP_014561399.1">
    <property type="nucleotide sequence ID" value="NC_017464.1"/>
</dbReference>
<dbReference type="InterPro" id="IPR050903">
    <property type="entry name" value="Bact_Chemotaxis_MeTrfase"/>
</dbReference>
<dbReference type="PRINTS" id="PR00996">
    <property type="entry name" value="CHERMTFRASE"/>
</dbReference>
<proteinExistence type="predicted"/>
<dbReference type="SMART" id="SM00138">
    <property type="entry name" value="MeTrc"/>
    <property type="match status" value="1"/>
</dbReference>
<dbReference type="SUPFAM" id="SSF47757">
    <property type="entry name" value="Chemotaxis receptor methyltransferase CheR, N-terminal domain"/>
    <property type="match status" value="1"/>
</dbReference>
<dbReference type="SUPFAM" id="SSF53335">
    <property type="entry name" value="S-adenosyl-L-methionine-dependent methyltransferases"/>
    <property type="match status" value="1"/>
</dbReference>
<name>I0AMQ0_IGNAJ</name>
<dbReference type="InterPro" id="IPR026024">
    <property type="entry name" value="Chemotaxis_MeTrfase_CheR"/>
</dbReference>
<keyword evidence="8" id="KW-1185">Reference proteome</keyword>
<accession>I0AMQ0</accession>
<dbReference type="STRING" id="945713.IALB_2554"/>